<organism evidence="3 4">
    <name type="scientific">Claviceps arundinis</name>
    <dbReference type="NCBI Taxonomy" id="1623583"/>
    <lineage>
        <taxon>Eukaryota</taxon>
        <taxon>Fungi</taxon>
        <taxon>Dikarya</taxon>
        <taxon>Ascomycota</taxon>
        <taxon>Pezizomycotina</taxon>
        <taxon>Sordariomycetes</taxon>
        <taxon>Hypocreomycetidae</taxon>
        <taxon>Hypocreales</taxon>
        <taxon>Clavicipitaceae</taxon>
        <taxon>Claviceps</taxon>
    </lineage>
</organism>
<keyword evidence="4" id="KW-1185">Reference proteome</keyword>
<dbReference type="Pfam" id="PF25156">
    <property type="entry name" value="PNGase_A_C"/>
    <property type="match status" value="1"/>
</dbReference>
<evidence type="ECO:0000313" key="4">
    <source>
        <dbReference type="Proteomes" id="UP000742024"/>
    </source>
</evidence>
<evidence type="ECO:0000256" key="1">
    <source>
        <dbReference type="SAM" id="SignalP"/>
    </source>
</evidence>
<evidence type="ECO:0000313" key="3">
    <source>
        <dbReference type="EMBL" id="KAG5960697.1"/>
    </source>
</evidence>
<reference evidence="3 4" key="1">
    <citation type="journal article" date="2020" name="bioRxiv">
        <title>Whole genome comparisons of ergot fungi reveals the divergence and evolution of species within the genus Claviceps are the result of varying mechanisms driving genome evolution and host range expansion.</title>
        <authorList>
            <person name="Wyka S.A."/>
            <person name="Mondo S.J."/>
            <person name="Liu M."/>
            <person name="Dettman J."/>
            <person name="Nalam V."/>
            <person name="Broders K.D."/>
        </authorList>
    </citation>
    <scope>NUCLEOTIDE SEQUENCE [LARGE SCALE GENOMIC DNA]</scope>
    <source>
        <strain evidence="3 4">LM583</strain>
    </source>
</reference>
<comment type="caution">
    <text evidence="3">The sequence shown here is derived from an EMBL/GenBank/DDBJ whole genome shotgun (WGS) entry which is preliminary data.</text>
</comment>
<dbReference type="InterPro" id="IPR021102">
    <property type="entry name" value="PNGase_A"/>
</dbReference>
<name>A0ABQ7PE64_9HYPO</name>
<evidence type="ECO:0000259" key="2">
    <source>
        <dbReference type="Pfam" id="PF12222"/>
    </source>
</evidence>
<dbReference type="Proteomes" id="UP000742024">
    <property type="component" value="Unassembled WGS sequence"/>
</dbReference>
<dbReference type="EMBL" id="SRPR01000094">
    <property type="protein sequence ID" value="KAG5960697.1"/>
    <property type="molecule type" value="Genomic_DNA"/>
</dbReference>
<dbReference type="Pfam" id="PF12222">
    <property type="entry name" value="PNGaseA"/>
    <property type="match status" value="1"/>
</dbReference>
<feature type="domain" description="Peptide N-acetyl-beta-D-glucosaminyl asparaginase amidase A N-terminal" evidence="2">
    <location>
        <begin position="75"/>
        <end position="390"/>
    </location>
</feature>
<sequence>MRTRMLWALFLDLVAPVLAESAEVEAGDYVLGYPTEALECLEVTGPVLSSRGLVDGRDLLGEPARGEAARMERERESCVVRLMEHVFANSYGRPFVANYVPPSPSSCPLASTFNRVVVNLTVVSEGRQFDRLATMWLNDTEVWRTSTAEPKPHPGISWTYWKDMTHYLALWKQPQTLIFDLGNLINDKYTGSFNATLTATYFRLESKQTENHAAHAIPADQILPISARRGTSHAGSAWVYPDEEANTYVSLPRNVKRAVVSLAATGQADEEFWWSNVPDASKDTFNGTTLPGKGSFREVRLYIDGQLAGLSWPFPVVFTGGISPPLHRPIVGLHAFDLREQEIDVTPWLGVLCDGKAHNFRLEVVGADDVVPDRYWLLSGKIFLWLLDEAPGHVTSGPAPSISVSKPDYMPHDTSVRGKHVRYHQSIQRKLAIRSTIMAGSRLMDATWTQVFTMRNRGVVLAAGRFQNVTASYKGRDVATQNGFAVYQVRYSYPLLSSSRETAPDGNYSLTLDANLTQSLDLMVSGKAVFPNGLETFLPFLGGNISQARVSTTKSGRAFFWQRDGGKTSGGFGRSHQRYVLLSVKDAEEAEMKDKGISFGIQTSMPRREGHQLYWRDIRVVNETRTRDARWVYGVDLVGMAQQGVDVDSAVVHGVDDRANTFAVRLLDDEVVRKKGVLSGRMLPEELRKKGVLSGRMLPEELRRVRPRN</sequence>
<accession>A0ABQ7PE64</accession>
<proteinExistence type="predicted"/>
<protein>
    <recommendedName>
        <fullName evidence="2">Peptide N-acetyl-beta-D-glucosaminyl asparaginase amidase A N-terminal domain-containing protein</fullName>
    </recommendedName>
</protein>
<dbReference type="PANTHER" id="PTHR31104">
    <property type="entry name" value="PEPTIDE-N4-(N-ACETYL-BETA-GLUCOSAMINYL)ASPARAGINE AMIDASE A PROTEIN"/>
    <property type="match status" value="1"/>
</dbReference>
<keyword evidence="1" id="KW-0732">Signal</keyword>
<gene>
    <name evidence="3" type="ORF">E4U57_008106</name>
</gene>
<dbReference type="InterPro" id="IPR056948">
    <property type="entry name" value="PNGaseA_N"/>
</dbReference>
<feature type="chain" id="PRO_5046224852" description="Peptide N-acetyl-beta-D-glucosaminyl asparaginase amidase A N-terminal domain-containing protein" evidence="1">
    <location>
        <begin position="20"/>
        <end position="709"/>
    </location>
</feature>
<feature type="signal peptide" evidence="1">
    <location>
        <begin position="1"/>
        <end position="19"/>
    </location>
</feature>